<reference evidence="5 6" key="1">
    <citation type="journal article" date="2023" name="bioRxiv">
        <title>Conserved and derived expression patterns and positive selection on dental genes reveal complex evolutionary context of ever-growing rodent molars.</title>
        <authorList>
            <person name="Calamari Z.T."/>
            <person name="Song A."/>
            <person name="Cohen E."/>
            <person name="Akter M."/>
            <person name="Roy R.D."/>
            <person name="Hallikas O."/>
            <person name="Christensen M.M."/>
            <person name="Li P."/>
            <person name="Marangoni P."/>
            <person name="Jernvall J."/>
            <person name="Klein O.D."/>
        </authorList>
    </citation>
    <scope>NUCLEOTIDE SEQUENCE [LARGE SCALE GENOMIC DNA]</scope>
    <source>
        <strain evidence="5">V071</strain>
    </source>
</reference>
<keyword evidence="2" id="KW-0677">Repeat</keyword>
<feature type="compositionally biased region" description="Polar residues" evidence="3">
    <location>
        <begin position="63"/>
        <end position="78"/>
    </location>
</feature>
<accession>A0AAW0IKY6</accession>
<evidence type="ECO:0000256" key="3">
    <source>
        <dbReference type="SAM" id="MobiDB-lite"/>
    </source>
</evidence>
<organism evidence="5 6">
    <name type="scientific">Myodes glareolus</name>
    <name type="common">Bank vole</name>
    <name type="synonym">Clethrionomys glareolus</name>
    <dbReference type="NCBI Taxonomy" id="447135"/>
    <lineage>
        <taxon>Eukaryota</taxon>
        <taxon>Metazoa</taxon>
        <taxon>Chordata</taxon>
        <taxon>Craniata</taxon>
        <taxon>Vertebrata</taxon>
        <taxon>Euteleostomi</taxon>
        <taxon>Mammalia</taxon>
        <taxon>Eutheria</taxon>
        <taxon>Euarchontoglires</taxon>
        <taxon>Glires</taxon>
        <taxon>Rodentia</taxon>
        <taxon>Myomorpha</taxon>
        <taxon>Muroidea</taxon>
        <taxon>Cricetidae</taxon>
        <taxon>Arvicolinae</taxon>
        <taxon>Myodes</taxon>
    </lineage>
</organism>
<evidence type="ECO:0000259" key="4">
    <source>
        <dbReference type="PROSITE" id="PS50900"/>
    </source>
</evidence>
<name>A0AAW0IKY6_MYOGA</name>
<gene>
    <name evidence="5" type="ORF">U0070_021168</name>
</gene>
<dbReference type="AlphaFoldDB" id="A0AAW0IKY6"/>
<protein>
    <recommendedName>
        <fullName evidence="4">PLAC domain-containing protein</fullName>
    </recommendedName>
</protein>
<sequence length="284" mass="31137">MTELTTLSGGSKSVSLENEGAYLCTAVNALGKAMSTSVLHLLERRGLGSKTVFPKAQRKRVLQASNGRANSNSSTGESLPQDGIPCPHVEQDSVYDFGLPNLFGNRVTGRIVLPPVAPWGSAFRGHGISVPTVAERMNHCTVLLFQCPGRCMGHTVRTQQRHTPCAHNGSSSDCEDRRRPAFRRNCTSGSCEACWRVGPWKPCTAVCGRGFQSRKVDCIHVGSCKPVADRHCVRTKPAPWRHCLGPSCDRNCTDTTHYCMFVKHLNLCSLTLYRQRCCQSCQEG</sequence>
<comment type="caution">
    <text evidence="5">The sequence shown here is derived from an EMBL/GenBank/DDBJ whole genome shotgun (WGS) entry which is preliminary data.</text>
</comment>
<dbReference type="InterPro" id="IPR000884">
    <property type="entry name" value="TSP1_rpt"/>
</dbReference>
<evidence type="ECO:0000256" key="2">
    <source>
        <dbReference type="ARBA" id="ARBA00022737"/>
    </source>
</evidence>
<dbReference type="Proteomes" id="UP001488838">
    <property type="component" value="Unassembled WGS sequence"/>
</dbReference>
<proteinExistence type="predicted"/>
<dbReference type="InterPro" id="IPR010909">
    <property type="entry name" value="PLAC"/>
</dbReference>
<feature type="region of interest" description="Disordered" evidence="3">
    <location>
        <begin position="58"/>
        <end position="85"/>
    </location>
</feature>
<keyword evidence="6" id="KW-1185">Reference proteome</keyword>
<dbReference type="PROSITE" id="PS50900">
    <property type="entry name" value="PLAC"/>
    <property type="match status" value="1"/>
</dbReference>
<evidence type="ECO:0000256" key="1">
    <source>
        <dbReference type="ARBA" id="ARBA00022729"/>
    </source>
</evidence>
<dbReference type="EMBL" id="JBBHLL010000115">
    <property type="protein sequence ID" value="KAK7815205.1"/>
    <property type="molecule type" value="Genomic_DNA"/>
</dbReference>
<dbReference type="InterPro" id="IPR036383">
    <property type="entry name" value="TSP1_rpt_sf"/>
</dbReference>
<keyword evidence="1" id="KW-0732">Signal</keyword>
<feature type="domain" description="PLAC" evidence="4">
    <location>
        <begin position="248"/>
        <end position="284"/>
    </location>
</feature>
<dbReference type="Pfam" id="PF08686">
    <property type="entry name" value="PLAC"/>
    <property type="match status" value="1"/>
</dbReference>
<dbReference type="SUPFAM" id="SSF82895">
    <property type="entry name" value="TSP-1 type 1 repeat"/>
    <property type="match status" value="1"/>
</dbReference>
<evidence type="ECO:0000313" key="6">
    <source>
        <dbReference type="Proteomes" id="UP001488838"/>
    </source>
</evidence>
<dbReference type="PROSITE" id="PS50092">
    <property type="entry name" value="TSP1"/>
    <property type="match status" value="1"/>
</dbReference>
<evidence type="ECO:0000313" key="5">
    <source>
        <dbReference type="EMBL" id="KAK7815205.1"/>
    </source>
</evidence>
<dbReference type="Pfam" id="PF19030">
    <property type="entry name" value="TSP1_ADAMTS"/>
    <property type="match status" value="1"/>
</dbReference>